<name>A0ABV2A9U3_9GAMM</name>
<dbReference type="Gene3D" id="3.90.550.10">
    <property type="entry name" value="Spore Coat Polysaccharide Biosynthesis Protein SpsA, Chain A"/>
    <property type="match status" value="1"/>
</dbReference>
<keyword evidence="6" id="KW-1185">Reference proteome</keyword>
<feature type="domain" description="Glycosyltransferase 2-like" evidence="4">
    <location>
        <begin position="25"/>
        <end position="130"/>
    </location>
</feature>
<evidence type="ECO:0000256" key="2">
    <source>
        <dbReference type="ARBA" id="ARBA00022676"/>
    </source>
</evidence>
<dbReference type="PANTHER" id="PTHR43179">
    <property type="entry name" value="RHAMNOSYLTRANSFERASE WBBL"/>
    <property type="match status" value="1"/>
</dbReference>
<dbReference type="PANTHER" id="PTHR43179:SF12">
    <property type="entry name" value="GALACTOFURANOSYLTRANSFERASE GLFT2"/>
    <property type="match status" value="1"/>
</dbReference>
<dbReference type="InterPro" id="IPR001173">
    <property type="entry name" value="Glyco_trans_2-like"/>
</dbReference>
<dbReference type="EMBL" id="JBEPIJ010000007">
    <property type="protein sequence ID" value="MES0873933.1"/>
    <property type="molecule type" value="Genomic_DNA"/>
</dbReference>
<dbReference type="Proteomes" id="UP001465331">
    <property type="component" value="Unassembled WGS sequence"/>
</dbReference>
<evidence type="ECO:0000256" key="1">
    <source>
        <dbReference type="ARBA" id="ARBA00006739"/>
    </source>
</evidence>
<accession>A0ABV2A9U3</accession>
<comment type="similarity">
    <text evidence="1">Belongs to the glycosyltransferase 2 family.</text>
</comment>
<gene>
    <name evidence="5" type="ORF">ABSH63_07960</name>
</gene>
<dbReference type="RefSeq" id="WP_352888835.1">
    <property type="nucleotide sequence ID" value="NZ_JBEPIJ010000007.1"/>
</dbReference>
<organism evidence="5 6">
    <name type="scientific">Sinimarinibacterium thermocellulolyticum</name>
    <dbReference type="NCBI Taxonomy" id="3170016"/>
    <lineage>
        <taxon>Bacteria</taxon>
        <taxon>Pseudomonadati</taxon>
        <taxon>Pseudomonadota</taxon>
        <taxon>Gammaproteobacteria</taxon>
        <taxon>Nevskiales</taxon>
        <taxon>Nevskiaceae</taxon>
        <taxon>Sinimarinibacterium</taxon>
    </lineage>
</organism>
<evidence type="ECO:0000259" key="4">
    <source>
        <dbReference type="Pfam" id="PF00535"/>
    </source>
</evidence>
<keyword evidence="2 5" id="KW-0328">Glycosyltransferase</keyword>
<dbReference type="EC" id="2.4.-.-" evidence="5"/>
<dbReference type="GO" id="GO:0016757">
    <property type="term" value="F:glycosyltransferase activity"/>
    <property type="evidence" value="ECO:0007669"/>
    <property type="project" value="UniProtKB-KW"/>
</dbReference>
<dbReference type="InterPro" id="IPR029044">
    <property type="entry name" value="Nucleotide-diphossugar_trans"/>
</dbReference>
<dbReference type="SUPFAM" id="SSF53448">
    <property type="entry name" value="Nucleotide-diphospho-sugar transferases"/>
    <property type="match status" value="1"/>
</dbReference>
<evidence type="ECO:0000256" key="3">
    <source>
        <dbReference type="ARBA" id="ARBA00022679"/>
    </source>
</evidence>
<evidence type="ECO:0000313" key="6">
    <source>
        <dbReference type="Proteomes" id="UP001465331"/>
    </source>
</evidence>
<evidence type="ECO:0000313" key="5">
    <source>
        <dbReference type="EMBL" id="MES0873933.1"/>
    </source>
</evidence>
<comment type="caution">
    <text evidence="5">The sequence shown here is derived from an EMBL/GenBank/DDBJ whole genome shotgun (WGS) entry which is preliminary data.</text>
</comment>
<keyword evidence="3 5" id="KW-0808">Transferase</keyword>
<proteinExistence type="inferred from homology"/>
<protein>
    <submittedName>
        <fullName evidence="5">Glycosyltransferase</fullName>
        <ecNumber evidence="5">2.4.-.-</ecNumber>
    </submittedName>
</protein>
<reference evidence="5 6" key="1">
    <citation type="submission" date="2024-06" db="EMBL/GenBank/DDBJ databases">
        <authorList>
            <person name="Li Z."/>
            <person name="Jiang Y."/>
        </authorList>
    </citation>
    <scope>NUCLEOTIDE SEQUENCE [LARGE SCALE GENOMIC DNA]</scope>
    <source>
        <strain evidence="5 6">HSW-8</strain>
    </source>
</reference>
<dbReference type="Pfam" id="PF00535">
    <property type="entry name" value="Glycos_transf_2"/>
    <property type="match status" value="1"/>
</dbReference>
<dbReference type="CDD" id="cd00761">
    <property type="entry name" value="Glyco_tranf_GTA_type"/>
    <property type="match status" value="1"/>
</dbReference>
<sequence length="308" mass="34998">MAVPYKDFDVLPLAHRLVAMAADCAGRVEILFADDGSEDRDIGRRLLALFAGAPVACRLLSFAANIGRSAIRNRLAQAARGLYVLYLDADMLPDRADFLARYLRHVESGALDVVCGGRSYLQVRDWPAAQALYRYFSLRTECVGPQVRNTRPLWYLLTNNLCVQRRLLLQHPFHESFRGWGFEDADWALKLGDVRVLHIDNPATHTGLLDERELLSKYDSSLDNFRLICRSSPEFRRFALYRASRMLAFVPLPAALMRMLARQLVLTRALPMWLRYLGVHGYRAASYAGVLRQDALRRLARPRAAPHA</sequence>